<dbReference type="InterPro" id="IPR026082">
    <property type="entry name" value="ABCA"/>
</dbReference>
<evidence type="ECO:0000256" key="7">
    <source>
        <dbReference type="ARBA" id="ARBA00022989"/>
    </source>
</evidence>
<dbReference type="PANTHER" id="PTHR19229">
    <property type="entry name" value="ATP-BINDING CASSETTE TRANSPORTER SUBFAMILY A ABCA"/>
    <property type="match status" value="1"/>
</dbReference>
<feature type="transmembrane region" description="Helical" evidence="9">
    <location>
        <begin position="429"/>
        <end position="459"/>
    </location>
</feature>
<reference evidence="11" key="1">
    <citation type="submission" date="2021-02" db="EMBL/GenBank/DDBJ databases">
        <authorList>
            <person name="Nowell W R."/>
        </authorList>
    </citation>
    <scope>NUCLEOTIDE SEQUENCE</scope>
</reference>
<evidence type="ECO:0000259" key="10">
    <source>
        <dbReference type="PROSITE" id="PS50893"/>
    </source>
</evidence>
<dbReference type="Pfam" id="PF23321">
    <property type="entry name" value="R1_ABCA1"/>
    <property type="match status" value="1"/>
</dbReference>
<evidence type="ECO:0000256" key="4">
    <source>
        <dbReference type="ARBA" id="ARBA00022692"/>
    </source>
</evidence>
<keyword evidence="5" id="KW-0547">Nucleotide-binding</keyword>
<evidence type="ECO:0000256" key="2">
    <source>
        <dbReference type="ARBA" id="ARBA00008869"/>
    </source>
</evidence>
<keyword evidence="7 9" id="KW-1133">Transmembrane helix</keyword>
<evidence type="ECO:0000256" key="3">
    <source>
        <dbReference type="ARBA" id="ARBA00022448"/>
    </source>
</evidence>
<dbReference type="SUPFAM" id="SSF52540">
    <property type="entry name" value="P-loop containing nucleoside triphosphate hydrolases"/>
    <property type="match status" value="2"/>
</dbReference>
<organism evidence="11 12">
    <name type="scientific">Adineta steineri</name>
    <dbReference type="NCBI Taxonomy" id="433720"/>
    <lineage>
        <taxon>Eukaryota</taxon>
        <taxon>Metazoa</taxon>
        <taxon>Spiralia</taxon>
        <taxon>Gnathifera</taxon>
        <taxon>Rotifera</taxon>
        <taxon>Eurotatoria</taxon>
        <taxon>Bdelloidea</taxon>
        <taxon>Adinetida</taxon>
        <taxon>Adinetidae</taxon>
        <taxon>Adineta</taxon>
    </lineage>
</organism>
<evidence type="ECO:0000256" key="9">
    <source>
        <dbReference type="SAM" id="Phobius"/>
    </source>
</evidence>
<dbReference type="GO" id="GO:0016020">
    <property type="term" value="C:membrane"/>
    <property type="evidence" value="ECO:0007669"/>
    <property type="project" value="UniProtKB-SubCell"/>
</dbReference>
<dbReference type="Gene3D" id="3.40.50.300">
    <property type="entry name" value="P-loop containing nucleotide triphosphate hydrolases"/>
    <property type="match status" value="2"/>
</dbReference>
<keyword evidence="8 9" id="KW-0472">Membrane</keyword>
<feature type="transmembrane region" description="Helical" evidence="9">
    <location>
        <begin position="209"/>
        <end position="225"/>
    </location>
</feature>
<dbReference type="EMBL" id="CAJNOE010001458">
    <property type="protein sequence ID" value="CAF1424880.1"/>
    <property type="molecule type" value="Genomic_DNA"/>
</dbReference>
<dbReference type="Pfam" id="PF00005">
    <property type="entry name" value="ABC_tran"/>
    <property type="match status" value="1"/>
</dbReference>
<feature type="non-terminal residue" evidence="11">
    <location>
        <position position="1102"/>
    </location>
</feature>
<dbReference type="GO" id="GO:0140359">
    <property type="term" value="F:ABC-type transporter activity"/>
    <property type="evidence" value="ECO:0007669"/>
    <property type="project" value="InterPro"/>
</dbReference>
<gene>
    <name evidence="11" type="ORF">IZO911_LOCUS40894</name>
</gene>
<evidence type="ECO:0000313" key="11">
    <source>
        <dbReference type="EMBL" id="CAF1424880.1"/>
    </source>
</evidence>
<dbReference type="SMART" id="SM00382">
    <property type="entry name" value="AAA"/>
    <property type="match status" value="1"/>
</dbReference>
<name>A0A815MLG0_9BILA</name>
<dbReference type="InterPro" id="IPR003439">
    <property type="entry name" value="ABC_transporter-like_ATP-bd"/>
</dbReference>
<evidence type="ECO:0000256" key="8">
    <source>
        <dbReference type="ARBA" id="ARBA00023136"/>
    </source>
</evidence>
<dbReference type="AlphaFoldDB" id="A0A815MLG0"/>
<feature type="transmembrane region" description="Helical" evidence="9">
    <location>
        <begin position="675"/>
        <end position="696"/>
    </location>
</feature>
<feature type="domain" description="ABC transporter" evidence="10">
    <location>
        <begin position="724"/>
        <end position="955"/>
    </location>
</feature>
<evidence type="ECO:0000256" key="1">
    <source>
        <dbReference type="ARBA" id="ARBA00004141"/>
    </source>
</evidence>
<keyword evidence="3" id="KW-0813">Transport</keyword>
<feature type="transmembrane region" description="Helical" evidence="9">
    <location>
        <begin position="601"/>
        <end position="622"/>
    </location>
</feature>
<dbReference type="GO" id="GO:0016887">
    <property type="term" value="F:ATP hydrolysis activity"/>
    <property type="evidence" value="ECO:0007669"/>
    <property type="project" value="InterPro"/>
</dbReference>
<evidence type="ECO:0000256" key="5">
    <source>
        <dbReference type="ARBA" id="ARBA00022741"/>
    </source>
</evidence>
<keyword evidence="6" id="KW-0067">ATP-binding</keyword>
<evidence type="ECO:0000256" key="6">
    <source>
        <dbReference type="ARBA" id="ARBA00022840"/>
    </source>
</evidence>
<feature type="transmembrane region" description="Helical" evidence="9">
    <location>
        <begin position="384"/>
        <end position="408"/>
    </location>
</feature>
<dbReference type="InterPro" id="IPR013525">
    <property type="entry name" value="ABC2_TM"/>
</dbReference>
<dbReference type="Pfam" id="PF12698">
    <property type="entry name" value="ABC2_membrane_3"/>
    <property type="match status" value="1"/>
</dbReference>
<proteinExistence type="inferred from homology"/>
<dbReference type="GO" id="GO:0005319">
    <property type="term" value="F:lipid transporter activity"/>
    <property type="evidence" value="ECO:0007669"/>
    <property type="project" value="TreeGrafter"/>
</dbReference>
<accession>A0A815MLG0</accession>
<evidence type="ECO:0000313" key="12">
    <source>
        <dbReference type="Proteomes" id="UP000663860"/>
    </source>
</evidence>
<feature type="transmembrane region" description="Helical" evidence="9">
    <location>
        <begin position="511"/>
        <end position="534"/>
    </location>
</feature>
<comment type="caution">
    <text evidence="11">The sequence shown here is derived from an EMBL/GenBank/DDBJ whole genome shotgun (WGS) entry which is preliminary data.</text>
</comment>
<dbReference type="PANTHER" id="PTHR19229:SF250">
    <property type="entry name" value="ABC TRANSPORTER DOMAIN-CONTAINING PROTEIN-RELATED"/>
    <property type="match status" value="1"/>
</dbReference>
<dbReference type="InterPro" id="IPR027417">
    <property type="entry name" value="P-loop_NTPase"/>
</dbReference>
<dbReference type="InterPro" id="IPR003593">
    <property type="entry name" value="AAA+_ATPase"/>
</dbReference>
<keyword evidence="4 9" id="KW-0812">Transmembrane</keyword>
<feature type="transmembrane region" description="Helical" evidence="9">
    <location>
        <begin position="546"/>
        <end position="569"/>
    </location>
</feature>
<dbReference type="PROSITE" id="PS50893">
    <property type="entry name" value="ABC_TRANSPORTER_2"/>
    <property type="match status" value="1"/>
</dbReference>
<comment type="subcellular location">
    <subcellularLocation>
        <location evidence="1">Membrane</location>
        <topology evidence="1">Multi-pass membrane protein</topology>
    </subcellularLocation>
</comment>
<dbReference type="GO" id="GO:0005524">
    <property type="term" value="F:ATP binding"/>
    <property type="evidence" value="ECO:0007669"/>
    <property type="project" value="UniProtKB-KW"/>
</dbReference>
<comment type="similarity">
    <text evidence="2">Belongs to the ABC transporter superfamily. ABCA family.</text>
</comment>
<dbReference type="InterPro" id="IPR056264">
    <property type="entry name" value="R2_ABCA1-4-like"/>
</dbReference>
<protein>
    <recommendedName>
        <fullName evidence="10">ABC transporter domain-containing protein</fullName>
    </recommendedName>
</protein>
<dbReference type="CDD" id="cd03263">
    <property type="entry name" value="ABC_subfamily_A"/>
    <property type="match status" value="1"/>
</dbReference>
<feature type="transmembrane region" description="Helical" evidence="9">
    <location>
        <begin position="485"/>
        <end position="504"/>
    </location>
</feature>
<dbReference type="FunFam" id="3.40.50.300:FF:000335">
    <property type="entry name" value="ATP binding cassette subfamily A member 5"/>
    <property type="match status" value="1"/>
</dbReference>
<sequence>PSSGLDPSNRRLLWDWLRSMKEGKTLLLTTHFMEESDALSDRIMIIANGVIKADETSAKLKEQYGSGYKLIINKHSSCRTNTIENELRNYLPELKSEIDIPDGDVVFRTNQQPNALFIQALRHLESMKINNQIKNYGVQNSTMDDVFLKITRDAEVKNDSNSTSLDTNTIENQCRRVFDHQDSLSGPRYYLSQYYGLLVKTVLVHYRRWALTLIILLLPILYNLLSNLISQSQNDTGIFKMNFNSLNPQTILYHTHSSIKKYFLASVNGAKLEQRPGNIYKMNENIWKKRMDLPYTYTDIYLGFNIPPPSGNTYKIQALSSNLISGYEVISVASNTFYKHALNDSNASIQTTLVYKKNTRNFTEEPSMGQLLDVLSMVSCFKKILPMTLLLDLFVFYILFFYITVFLISERKDSFLSLLNISGLHPASYWLFTYLFDIIISVVWFGYLLGIYCIFDVAFNGQSKTKSSLENLTKFLSAWDLRVHFYPLSILIALPTLPFAYLLTKLFKSDILGGITICFILIILHFISIILPVITLLIKSTSVQKLLYWLFNIICPTINSQAIITYILARKSQFCKAAIAEFTDDDRDDTSLFKPIGDDTIGWNIVILVLHIVIFLFLLIIIDSGLLQFSTINSQAIITYILARKSQFCKAAIAEFTDDDRDDTSLFKPIGDDTIGWNIVILVLHIVIFLFLLIIIDSGLLQFSFSCFYKSNFNENTLDGDVLAELKNLVKYYSRRKVLAVDHLTFSARRGEAFGLLGYNGAGKTTTFRTVVSDIVSTHGTAYIDGQNVRRRIRSTRHLGYCPQQDCSMDFLTVEDSLYLLARIRGVKISHLKSIVETMSSLFLLDPFRNNYIHQLSGGTKRRLHAAIALIGPPLVAILDEPTTGVDPNARQQMQEIFLNAVKAKLTIILTSHSMDECERVCNRLGIMVRGQFACLGTIQHLKSKFGRGYTIEIKVHTTPADTNALVIQNVQRFLLSQQQYQIEVKETTHSTGLFQCAQGTPAELFQLLEENKQQLQIETYTISQTTLEQIFLSFGKQIQTIKETTHSTGLFQCAQGTPAELFQLLEENKQQLQIETYTISQTTLEQIFLSFGKQIQTSTDE</sequence>
<dbReference type="Proteomes" id="UP000663860">
    <property type="component" value="Unassembled WGS sequence"/>
</dbReference>